<dbReference type="EMBL" id="JAGSMN010000104">
    <property type="protein sequence ID" value="MBR7672458.1"/>
    <property type="molecule type" value="Genomic_DNA"/>
</dbReference>
<sequence length="166" mass="17768">MTATPPDTGQFQHSQFGTLTVIGWTGAHPEDNEDMPFLLAYSLGDGRDGPEVAEAAARRLIGDAGLTVGGVMPDSSQVNRLPLKLIVQGGQAVLTMPHMTTQYPAPPEWVAAADKRKQVYFMIATRPWPEAKPGRPVSEEALKSFVDEDMLASSAHCVLPVSGLQG</sequence>
<protein>
    <submittedName>
        <fullName evidence="1">Uncharacterized protein</fullName>
    </submittedName>
</protein>
<gene>
    <name evidence="1" type="ORF">KDA82_05310</name>
</gene>
<proteinExistence type="predicted"/>
<evidence type="ECO:0000313" key="2">
    <source>
        <dbReference type="Proteomes" id="UP000675554"/>
    </source>
</evidence>
<dbReference type="Pfam" id="PF19374">
    <property type="entry name" value="DUF5949"/>
    <property type="match status" value="1"/>
</dbReference>
<keyword evidence="2" id="KW-1185">Reference proteome</keyword>
<comment type="caution">
    <text evidence="1">The sequence shown here is derived from an EMBL/GenBank/DDBJ whole genome shotgun (WGS) entry which is preliminary data.</text>
</comment>
<reference evidence="1" key="1">
    <citation type="submission" date="2021-04" db="EMBL/GenBank/DDBJ databases">
        <title>Sequencing of actinobacteria type strains.</title>
        <authorList>
            <person name="Nguyen G.-S."/>
            <person name="Wentzel A."/>
        </authorList>
    </citation>
    <scope>NUCLEOTIDE SEQUENCE</scope>
    <source>
        <strain evidence="1">DSM 42095</strain>
    </source>
</reference>
<dbReference type="InterPro" id="IPR045993">
    <property type="entry name" value="DUF5949"/>
</dbReference>
<dbReference type="Proteomes" id="UP000675554">
    <property type="component" value="Unassembled WGS sequence"/>
</dbReference>
<evidence type="ECO:0000313" key="1">
    <source>
        <dbReference type="EMBL" id="MBR7672458.1"/>
    </source>
</evidence>
<dbReference type="AlphaFoldDB" id="A0A8T4IKM3"/>
<accession>A0A8T4IKM3</accession>
<name>A0A8T4IKM3_9ACTN</name>
<organism evidence="1 2">
    <name type="scientific">Streptomyces daliensis</name>
    <dbReference type="NCBI Taxonomy" id="299421"/>
    <lineage>
        <taxon>Bacteria</taxon>
        <taxon>Bacillati</taxon>
        <taxon>Actinomycetota</taxon>
        <taxon>Actinomycetes</taxon>
        <taxon>Kitasatosporales</taxon>
        <taxon>Streptomycetaceae</taxon>
        <taxon>Streptomyces</taxon>
    </lineage>
</organism>